<organism evidence="6">
    <name type="scientific">Caldilineaceae bacterium SB0664_bin_27</name>
    <dbReference type="NCBI Taxonomy" id="2605260"/>
    <lineage>
        <taxon>Bacteria</taxon>
        <taxon>Bacillati</taxon>
        <taxon>Chloroflexota</taxon>
        <taxon>Caldilineae</taxon>
        <taxon>Caldilineales</taxon>
        <taxon>Caldilineaceae</taxon>
    </lineage>
</organism>
<dbReference type="SMART" id="SM00240">
    <property type="entry name" value="FHA"/>
    <property type="match status" value="1"/>
</dbReference>
<feature type="domain" description="OmpR/PhoB-type" evidence="5">
    <location>
        <begin position="146"/>
        <end position="249"/>
    </location>
</feature>
<evidence type="ECO:0000259" key="5">
    <source>
        <dbReference type="PROSITE" id="PS51755"/>
    </source>
</evidence>
<dbReference type="PROSITE" id="PS51755">
    <property type="entry name" value="OMPR_PHOB"/>
    <property type="match status" value="1"/>
</dbReference>
<dbReference type="InterPro" id="IPR000253">
    <property type="entry name" value="FHA_dom"/>
</dbReference>
<name>A0A6B0YZK7_9CHLR</name>
<evidence type="ECO:0000256" key="1">
    <source>
        <dbReference type="ARBA" id="ARBA00023125"/>
    </source>
</evidence>
<dbReference type="PANTHER" id="PTHR23308">
    <property type="entry name" value="NUCLEAR INHIBITOR OF PROTEIN PHOSPHATASE-1"/>
    <property type="match status" value="1"/>
</dbReference>
<reference evidence="6" key="1">
    <citation type="submission" date="2019-09" db="EMBL/GenBank/DDBJ databases">
        <title>Characterisation of the sponge microbiome using genome-centric metagenomics.</title>
        <authorList>
            <person name="Engelberts J.P."/>
            <person name="Robbins S.J."/>
            <person name="De Goeij J.M."/>
            <person name="Aranda M."/>
            <person name="Bell S.C."/>
            <person name="Webster N.S."/>
        </authorList>
    </citation>
    <scope>NUCLEOTIDE SEQUENCE</scope>
    <source>
        <strain evidence="6">SB0664_bin_27</strain>
    </source>
</reference>
<dbReference type="SUPFAM" id="SSF49879">
    <property type="entry name" value="SMAD/FHA domain"/>
    <property type="match status" value="1"/>
</dbReference>
<dbReference type="InterPro" id="IPR036388">
    <property type="entry name" value="WH-like_DNA-bd_sf"/>
</dbReference>
<keyword evidence="1 2" id="KW-0238">DNA-binding</keyword>
<dbReference type="Pfam" id="PF00486">
    <property type="entry name" value="Trans_reg_C"/>
    <property type="match status" value="1"/>
</dbReference>
<gene>
    <name evidence="6" type="ORF">F4Y42_16700</name>
</gene>
<accession>A0A6B0YZK7</accession>
<sequence length="250" mass="28058">MLFLRGMEMTQEGPNAEQRYGESQNARPVDRQRETAMLILRHGNQTGQGWPLSRTTPLIIGRHDECQVTLPDRQVSRNHARIFWDGFGYSIEDLGSKNGTHVNGVDIADGSHSLSDGDEVQIALRFKLSFVDDEATTPLTLDSGEQDAPAESGLRIEEETRQVWLNGSLLEPPLSLHQYRLLSALWHEGGGVMTREQIVQAVWPETSGAGVSKQAIDALVRRLRERLYEHDEKSNLIVTVRGHGFRLENP</sequence>
<dbReference type="AlphaFoldDB" id="A0A6B0YZK7"/>
<evidence type="ECO:0000256" key="2">
    <source>
        <dbReference type="PROSITE-ProRule" id="PRU01091"/>
    </source>
</evidence>
<dbReference type="GO" id="GO:0000160">
    <property type="term" value="P:phosphorelay signal transduction system"/>
    <property type="evidence" value="ECO:0007669"/>
    <property type="project" value="InterPro"/>
</dbReference>
<evidence type="ECO:0000313" key="6">
    <source>
        <dbReference type="EMBL" id="MXY95082.1"/>
    </source>
</evidence>
<comment type="caution">
    <text evidence="6">The sequence shown here is derived from an EMBL/GenBank/DDBJ whole genome shotgun (WGS) entry which is preliminary data.</text>
</comment>
<dbReference type="CDD" id="cd00060">
    <property type="entry name" value="FHA"/>
    <property type="match status" value="1"/>
</dbReference>
<dbReference type="SUPFAM" id="SSF46894">
    <property type="entry name" value="C-terminal effector domain of the bipartite response regulators"/>
    <property type="match status" value="1"/>
</dbReference>
<dbReference type="GO" id="GO:0006355">
    <property type="term" value="P:regulation of DNA-templated transcription"/>
    <property type="evidence" value="ECO:0007669"/>
    <property type="project" value="InterPro"/>
</dbReference>
<feature type="domain" description="FHA" evidence="4">
    <location>
        <begin position="58"/>
        <end position="107"/>
    </location>
</feature>
<dbReference type="Pfam" id="PF00498">
    <property type="entry name" value="FHA"/>
    <property type="match status" value="1"/>
</dbReference>
<dbReference type="Gene3D" id="2.60.200.20">
    <property type="match status" value="1"/>
</dbReference>
<feature type="DNA-binding region" description="OmpR/PhoB-type" evidence="2">
    <location>
        <begin position="146"/>
        <end position="249"/>
    </location>
</feature>
<evidence type="ECO:0000259" key="4">
    <source>
        <dbReference type="PROSITE" id="PS50006"/>
    </source>
</evidence>
<dbReference type="InterPro" id="IPR016032">
    <property type="entry name" value="Sig_transdc_resp-reg_C-effctor"/>
</dbReference>
<dbReference type="SMART" id="SM00862">
    <property type="entry name" value="Trans_reg_C"/>
    <property type="match status" value="1"/>
</dbReference>
<proteinExistence type="predicted"/>
<dbReference type="InterPro" id="IPR008984">
    <property type="entry name" value="SMAD_FHA_dom_sf"/>
</dbReference>
<dbReference type="CDD" id="cd00383">
    <property type="entry name" value="trans_reg_C"/>
    <property type="match status" value="1"/>
</dbReference>
<evidence type="ECO:0000256" key="3">
    <source>
        <dbReference type="SAM" id="MobiDB-lite"/>
    </source>
</evidence>
<dbReference type="InterPro" id="IPR001867">
    <property type="entry name" value="OmpR/PhoB-type_DNA-bd"/>
</dbReference>
<feature type="region of interest" description="Disordered" evidence="3">
    <location>
        <begin position="1"/>
        <end position="29"/>
    </location>
</feature>
<dbReference type="PROSITE" id="PS50006">
    <property type="entry name" value="FHA_DOMAIN"/>
    <property type="match status" value="1"/>
</dbReference>
<dbReference type="InterPro" id="IPR050923">
    <property type="entry name" value="Cell_Proc_Reg/RNA_Proc"/>
</dbReference>
<protein>
    <submittedName>
        <fullName evidence="6">FHA domain-containing protein</fullName>
    </submittedName>
</protein>
<dbReference type="EMBL" id="VXRG01000135">
    <property type="protein sequence ID" value="MXY95082.1"/>
    <property type="molecule type" value="Genomic_DNA"/>
</dbReference>
<dbReference type="Gene3D" id="1.10.10.10">
    <property type="entry name" value="Winged helix-like DNA-binding domain superfamily/Winged helix DNA-binding domain"/>
    <property type="match status" value="1"/>
</dbReference>
<dbReference type="GO" id="GO:0003677">
    <property type="term" value="F:DNA binding"/>
    <property type="evidence" value="ECO:0007669"/>
    <property type="project" value="UniProtKB-UniRule"/>
</dbReference>